<evidence type="ECO:0000256" key="2">
    <source>
        <dbReference type="ARBA" id="ARBA00023125"/>
    </source>
</evidence>
<evidence type="ECO:0000256" key="4">
    <source>
        <dbReference type="PROSITE-ProRule" id="PRU01248"/>
    </source>
</evidence>
<evidence type="ECO:0000313" key="7">
    <source>
        <dbReference type="EMBL" id="MBM7550554.1"/>
    </source>
</evidence>
<dbReference type="RefSeq" id="WP_205052073.1">
    <property type="nucleotide sequence ID" value="NZ_JAFBDH010000005.1"/>
</dbReference>
<reference evidence="7 8" key="1">
    <citation type="submission" date="2021-01" db="EMBL/GenBank/DDBJ databases">
        <title>Genomic Encyclopedia of Type Strains, Phase IV (KMG-IV): sequencing the most valuable type-strain genomes for metagenomic binning, comparative biology and taxonomic classification.</title>
        <authorList>
            <person name="Goeker M."/>
        </authorList>
    </citation>
    <scope>NUCLEOTIDE SEQUENCE [LARGE SCALE GENOMIC DNA]</scope>
    <source>
        <strain evidence="7 8">DSM 21461</strain>
    </source>
</reference>
<dbReference type="SUPFAM" id="SSF56349">
    <property type="entry name" value="DNA breaking-rejoining enzymes"/>
    <property type="match status" value="1"/>
</dbReference>
<comment type="caution">
    <text evidence="7">The sequence shown here is derived from an EMBL/GenBank/DDBJ whole genome shotgun (WGS) entry which is preliminary data.</text>
</comment>
<dbReference type="InterPro" id="IPR013762">
    <property type="entry name" value="Integrase-like_cat_sf"/>
</dbReference>
<sequence length="389" mass="45511">MSYKILKNGKIKIMGDYNFNGKRYRPSRTIGTNLDGIQLKALVATIEAELYEETKLKASDPNKISELDIIEAREWYIDTNDLEQNTIDWYRDYIGKRVGNYFKNKKVITFTEADARNFFEFLETEKGINTNKPLSQKTKKHYLTALHALFEELVTKNVIKENPFKTIKIKVSRRLTKNRYYNISEVQKHLEILSEHAPVRYFLFYVLTVMCGLRPAEARGLKWNKINWIERKILIDESLAATDAGYITKGTKNEEPREIDLIDLAVTLLQVHYKNEQEKSKELKLKTDIFNNYVFTNSRGEHIGESTFRNWWKNFCERYHLRYVPPYGLRHTTATMLAYNNIPLANIAQQMGHLDTSTTLVYIHAVEEGKKDIFNVLNGTVKMDLLKVE</sequence>
<dbReference type="PROSITE" id="PS51898">
    <property type="entry name" value="TYR_RECOMBINASE"/>
    <property type="match status" value="1"/>
</dbReference>
<dbReference type="EMBL" id="JAFBDH010000005">
    <property type="protein sequence ID" value="MBM7550554.1"/>
    <property type="molecule type" value="Genomic_DNA"/>
</dbReference>
<accession>A0ABS2MKL9</accession>
<dbReference type="Proteomes" id="UP000720595">
    <property type="component" value="Unassembled WGS sequence"/>
</dbReference>
<dbReference type="InterPro" id="IPR025269">
    <property type="entry name" value="SAM-like_dom"/>
</dbReference>
<dbReference type="PROSITE" id="PS51900">
    <property type="entry name" value="CB"/>
    <property type="match status" value="1"/>
</dbReference>
<organism evidence="7 8">
    <name type="scientific">Peptoniphilus gorbachii</name>
    <dbReference type="NCBI Taxonomy" id="411567"/>
    <lineage>
        <taxon>Bacteria</taxon>
        <taxon>Bacillati</taxon>
        <taxon>Bacillota</taxon>
        <taxon>Tissierellia</taxon>
        <taxon>Tissierellales</taxon>
        <taxon>Peptoniphilaceae</taxon>
        <taxon>Peptoniphilus</taxon>
    </lineage>
</organism>
<dbReference type="Gene3D" id="1.10.150.130">
    <property type="match status" value="1"/>
</dbReference>
<dbReference type="InterPro" id="IPR010998">
    <property type="entry name" value="Integrase_recombinase_N"/>
</dbReference>
<feature type="domain" description="Tyr recombinase" evidence="5">
    <location>
        <begin position="174"/>
        <end position="375"/>
    </location>
</feature>
<dbReference type="InterPro" id="IPR011010">
    <property type="entry name" value="DNA_brk_join_enz"/>
</dbReference>
<keyword evidence="8" id="KW-1185">Reference proteome</keyword>
<evidence type="ECO:0000256" key="3">
    <source>
        <dbReference type="ARBA" id="ARBA00023172"/>
    </source>
</evidence>
<dbReference type="PANTHER" id="PTHR30349:SF41">
    <property type="entry name" value="INTEGRASE_RECOMBINASE PROTEIN MJ0367-RELATED"/>
    <property type="match status" value="1"/>
</dbReference>
<dbReference type="InterPro" id="IPR044068">
    <property type="entry name" value="CB"/>
</dbReference>
<evidence type="ECO:0000256" key="1">
    <source>
        <dbReference type="ARBA" id="ARBA00008857"/>
    </source>
</evidence>
<dbReference type="InterPro" id="IPR050090">
    <property type="entry name" value="Tyrosine_recombinase_XerCD"/>
</dbReference>
<dbReference type="PANTHER" id="PTHR30349">
    <property type="entry name" value="PHAGE INTEGRASE-RELATED"/>
    <property type="match status" value="1"/>
</dbReference>
<keyword evidence="2 4" id="KW-0238">DNA-binding</keyword>
<feature type="domain" description="Core-binding (CB)" evidence="6">
    <location>
        <begin position="67"/>
        <end position="154"/>
    </location>
</feature>
<keyword evidence="3" id="KW-0233">DNA recombination</keyword>
<dbReference type="CDD" id="cd01189">
    <property type="entry name" value="INT_ICEBs1_C_like"/>
    <property type="match status" value="1"/>
</dbReference>
<evidence type="ECO:0000259" key="5">
    <source>
        <dbReference type="PROSITE" id="PS51898"/>
    </source>
</evidence>
<dbReference type="Pfam" id="PF13102">
    <property type="entry name" value="Phage_int_SAM_5"/>
    <property type="match status" value="1"/>
</dbReference>
<dbReference type="Pfam" id="PF00589">
    <property type="entry name" value="Phage_integrase"/>
    <property type="match status" value="1"/>
</dbReference>
<gene>
    <name evidence="7" type="ORF">JOD41_001291</name>
</gene>
<evidence type="ECO:0000313" key="8">
    <source>
        <dbReference type="Proteomes" id="UP000720595"/>
    </source>
</evidence>
<protein>
    <submittedName>
        <fullName evidence="7">Integrase</fullName>
    </submittedName>
</protein>
<evidence type="ECO:0000259" key="6">
    <source>
        <dbReference type="PROSITE" id="PS51900"/>
    </source>
</evidence>
<comment type="similarity">
    <text evidence="1">Belongs to the 'phage' integrase family.</text>
</comment>
<dbReference type="Gene3D" id="1.10.443.10">
    <property type="entry name" value="Intergrase catalytic core"/>
    <property type="match status" value="1"/>
</dbReference>
<name>A0ABS2MKL9_9FIRM</name>
<proteinExistence type="inferred from homology"/>
<dbReference type="InterPro" id="IPR002104">
    <property type="entry name" value="Integrase_catalytic"/>
</dbReference>